<proteinExistence type="predicted"/>
<sequence length="357" mass="39422">MKAEEVKHLAQWRWEEIIRALAPHLTPALERKGRHVPCPVHGGRDGYRVFKDVEETGGSVCNTCGVFPDGFATLMWANGWNFSTALRAVAEYLHAGSVKPVTRIAQQERADRKDDEKLRFSLNRVWRESISISDRDAEPARLYLARRGISILPPESLRFHPSLAYYDGDKKIGEYPAIIAMVSGAQGNPVTIHRTYLTQDGKKAPVDSPKKLMSYPKDRKIIGGAIRLVDPGPVLAIAEGLETALAVMEGTGLPVWSAVNALLLENFVPPAGVNRVIVFADKDRPTEQHPKGHGQEAAKRLVQRLWKAGVKASAIVPAGEIPPGHKSLDWLDILNRDGRDGFPAVQSIDAHLMRRIA</sequence>
<dbReference type="GO" id="GO:0004386">
    <property type="term" value="F:helicase activity"/>
    <property type="evidence" value="ECO:0007669"/>
    <property type="project" value="InterPro"/>
</dbReference>
<evidence type="ECO:0000313" key="3">
    <source>
        <dbReference type="Proteomes" id="UP000182108"/>
    </source>
</evidence>
<dbReference type="SUPFAM" id="SSF57783">
    <property type="entry name" value="Zinc beta-ribbon"/>
    <property type="match status" value="1"/>
</dbReference>
<name>A0A0K6IY40_9PROT</name>
<dbReference type="AlphaFoldDB" id="A0A0K6IY40"/>
<dbReference type="GO" id="GO:0008270">
    <property type="term" value="F:zinc ion binding"/>
    <property type="evidence" value="ECO:0007669"/>
    <property type="project" value="InterPro"/>
</dbReference>
<organism evidence="2 3">
    <name type="scientific">Tepidiphilus thermophilus</name>
    <dbReference type="NCBI Taxonomy" id="876478"/>
    <lineage>
        <taxon>Bacteria</taxon>
        <taxon>Pseudomonadati</taxon>
        <taxon>Pseudomonadota</taxon>
        <taxon>Hydrogenophilia</taxon>
        <taxon>Hydrogenophilales</taxon>
        <taxon>Hydrogenophilaceae</taxon>
        <taxon>Tepidiphilus</taxon>
    </lineage>
</organism>
<dbReference type="SMART" id="SM00778">
    <property type="entry name" value="Prim_Zn_Ribbon"/>
    <property type="match status" value="1"/>
</dbReference>
<dbReference type="CDD" id="cd01029">
    <property type="entry name" value="TOPRIM_primases"/>
    <property type="match status" value="1"/>
</dbReference>
<dbReference type="EMBL" id="CYHH01000018">
    <property type="protein sequence ID" value="CUB08030.1"/>
    <property type="molecule type" value="Genomic_DNA"/>
</dbReference>
<dbReference type="InterPro" id="IPR013237">
    <property type="entry name" value="Phage_T7_Gp4_N"/>
</dbReference>
<dbReference type="Pfam" id="PF08273">
    <property type="entry name" value="Zn_Ribbon_Prim"/>
    <property type="match status" value="1"/>
</dbReference>
<evidence type="ECO:0000259" key="1">
    <source>
        <dbReference type="SMART" id="SM00778"/>
    </source>
</evidence>
<gene>
    <name evidence="2" type="ORF">Ga0061068_1187</name>
</gene>
<evidence type="ECO:0000313" key="2">
    <source>
        <dbReference type="EMBL" id="CUB08030.1"/>
    </source>
</evidence>
<dbReference type="InterPro" id="IPR055570">
    <property type="entry name" value="DUF7146"/>
</dbReference>
<dbReference type="InterPro" id="IPR034154">
    <property type="entry name" value="TOPRIM_DnaG/twinkle"/>
</dbReference>
<dbReference type="Pfam" id="PF13362">
    <property type="entry name" value="Toprim_3"/>
    <property type="match status" value="1"/>
</dbReference>
<protein>
    <submittedName>
        <fullName evidence="2">Uncharacterized domain associated with phage/plasmid primase</fullName>
    </submittedName>
</protein>
<dbReference type="Proteomes" id="UP000182108">
    <property type="component" value="Unassembled WGS sequence"/>
</dbReference>
<dbReference type="RefSeq" id="WP_072247994.1">
    <property type="nucleotide sequence ID" value="NZ_CYHH01000018.1"/>
</dbReference>
<keyword evidence="3" id="KW-1185">Reference proteome</keyword>
<dbReference type="InterPro" id="IPR006171">
    <property type="entry name" value="TOPRIM_dom"/>
</dbReference>
<accession>A0A0K6IY40</accession>
<reference evidence="3" key="1">
    <citation type="submission" date="2015-08" db="EMBL/GenBank/DDBJ databases">
        <authorList>
            <person name="Babu N.S."/>
            <person name="Beckwith C.J."/>
            <person name="Beseler K.G."/>
            <person name="Brison A."/>
            <person name="Carone J.V."/>
            <person name="Caskin T.P."/>
            <person name="Diamond M."/>
            <person name="Durham M.E."/>
            <person name="Foxe J.M."/>
            <person name="Go M."/>
            <person name="Henderson B.A."/>
            <person name="Jones I.B."/>
            <person name="McGettigan J.A."/>
            <person name="Micheletti S.J."/>
            <person name="Nasrallah M.E."/>
            <person name="Ortiz D."/>
            <person name="Piller C.R."/>
            <person name="Privatt S.R."/>
            <person name="Schneider S.L."/>
            <person name="Sharp S."/>
            <person name="Smith T.C."/>
            <person name="Stanton J.D."/>
            <person name="Ullery H.E."/>
            <person name="Wilson R.J."/>
            <person name="Serrano M.G."/>
            <person name="Buck G."/>
            <person name="Lee V."/>
            <person name="Wang Y."/>
            <person name="Carvalho R."/>
            <person name="Voegtly L."/>
            <person name="Shi R."/>
            <person name="Duckworth R."/>
            <person name="Johnson A."/>
            <person name="Loviza R."/>
            <person name="Walstead R."/>
            <person name="Shah Z."/>
            <person name="Kiflezghi M."/>
            <person name="Wade K."/>
            <person name="Ball S.L."/>
            <person name="Bradley K.W."/>
            <person name="Asai D.J."/>
            <person name="Bowman C.A."/>
            <person name="Russell D.A."/>
            <person name="Pope W.H."/>
            <person name="Jacobs-Sera D."/>
            <person name="Hendrix R.W."/>
            <person name="Hatfull G.F."/>
        </authorList>
    </citation>
    <scope>NUCLEOTIDE SEQUENCE [LARGE SCALE GENOMIC DNA]</scope>
    <source>
        <strain evidence="3">JCM 19170</strain>
    </source>
</reference>
<dbReference type="Pfam" id="PF23639">
    <property type="entry name" value="DUF7146"/>
    <property type="match status" value="1"/>
</dbReference>
<feature type="domain" description="DNA primase/helicase Gp4 N-terminal Bacteriophage T7-like" evidence="1">
    <location>
        <begin position="33"/>
        <end position="71"/>
    </location>
</feature>